<evidence type="ECO:0000313" key="4">
    <source>
        <dbReference type="EMBL" id="GAA4418425.1"/>
    </source>
</evidence>
<dbReference type="InterPro" id="IPR011250">
    <property type="entry name" value="OMP/PagP_B-barrel"/>
</dbReference>
<dbReference type="EMBL" id="BAABHB010000016">
    <property type="protein sequence ID" value="GAA4418425.1"/>
    <property type="molecule type" value="Genomic_DNA"/>
</dbReference>
<dbReference type="InterPro" id="IPR027385">
    <property type="entry name" value="Beta-barrel_OMP"/>
</dbReference>
<dbReference type="Gene3D" id="2.40.160.20">
    <property type="match status" value="1"/>
</dbReference>
<accession>A0ABP8KY19</accession>
<keyword evidence="1 2" id="KW-0732">Signal</keyword>
<evidence type="ECO:0000256" key="2">
    <source>
        <dbReference type="SAM" id="SignalP"/>
    </source>
</evidence>
<feature type="signal peptide" evidence="2">
    <location>
        <begin position="1"/>
        <end position="26"/>
    </location>
</feature>
<evidence type="ECO:0000259" key="3">
    <source>
        <dbReference type="Pfam" id="PF13505"/>
    </source>
</evidence>
<proteinExistence type="predicted"/>
<organism evidence="4 5">
    <name type="scientific">Nibrella viscosa</name>
    <dbReference type="NCBI Taxonomy" id="1084524"/>
    <lineage>
        <taxon>Bacteria</taxon>
        <taxon>Pseudomonadati</taxon>
        <taxon>Bacteroidota</taxon>
        <taxon>Cytophagia</taxon>
        <taxon>Cytophagales</taxon>
        <taxon>Spirosomataceae</taxon>
        <taxon>Nibrella</taxon>
    </lineage>
</organism>
<dbReference type="SUPFAM" id="SSF56925">
    <property type="entry name" value="OMPA-like"/>
    <property type="match status" value="1"/>
</dbReference>
<dbReference type="Pfam" id="PF13505">
    <property type="entry name" value="OMP_b-brl"/>
    <property type="match status" value="1"/>
</dbReference>
<protein>
    <recommendedName>
        <fullName evidence="3">Outer membrane protein beta-barrel domain-containing protein</fullName>
    </recommendedName>
</protein>
<reference evidence="5" key="1">
    <citation type="journal article" date="2019" name="Int. J. Syst. Evol. Microbiol.">
        <title>The Global Catalogue of Microorganisms (GCM) 10K type strain sequencing project: providing services to taxonomists for standard genome sequencing and annotation.</title>
        <authorList>
            <consortium name="The Broad Institute Genomics Platform"/>
            <consortium name="The Broad Institute Genome Sequencing Center for Infectious Disease"/>
            <person name="Wu L."/>
            <person name="Ma J."/>
        </authorList>
    </citation>
    <scope>NUCLEOTIDE SEQUENCE [LARGE SCALE GENOMIC DNA]</scope>
    <source>
        <strain evidence="5">JCM 17925</strain>
    </source>
</reference>
<name>A0ABP8KY19_9BACT</name>
<evidence type="ECO:0000313" key="5">
    <source>
        <dbReference type="Proteomes" id="UP001500936"/>
    </source>
</evidence>
<feature type="domain" description="Outer membrane protein beta-barrel" evidence="3">
    <location>
        <begin position="14"/>
        <end position="212"/>
    </location>
</feature>
<feature type="chain" id="PRO_5046218769" description="Outer membrane protein beta-barrel domain-containing protein" evidence="2">
    <location>
        <begin position="27"/>
        <end position="212"/>
    </location>
</feature>
<gene>
    <name evidence="4" type="ORF">GCM10023187_51870</name>
</gene>
<keyword evidence="5" id="KW-1185">Reference proteome</keyword>
<comment type="caution">
    <text evidence="4">The sequence shown here is derived from an EMBL/GenBank/DDBJ whole genome shotgun (WGS) entry which is preliminary data.</text>
</comment>
<evidence type="ECO:0000256" key="1">
    <source>
        <dbReference type="ARBA" id="ARBA00022729"/>
    </source>
</evidence>
<dbReference type="RefSeq" id="WP_345270973.1">
    <property type="nucleotide sequence ID" value="NZ_BAABHB010000016.1"/>
</dbReference>
<dbReference type="Proteomes" id="UP001500936">
    <property type="component" value="Unassembled WGS sequence"/>
</dbReference>
<sequence length="212" mass="24056">MKPLKLFAVKALIVSLLSSIYIQAQAQSRWSVAPTTSLVKWHPSYYFNQSGQSVPDPTYGYSVGVMGQYQLSPKWSLSSGVAHLSIKLDGDGSNFLRNNYLQVPLYINLRPSLKRLSPYLTAGISWISHQRLKAFTKEDGHVRELPLDGVLTKFNYKRVYGVVGVGASYRLNNHFSITAQPIFSYKFRKEQFDVNNSDRYTVSLQAQLVYTF</sequence>